<dbReference type="Pfam" id="PF01202">
    <property type="entry name" value="SKI"/>
    <property type="match status" value="1"/>
</dbReference>
<evidence type="ECO:0000256" key="2">
    <source>
        <dbReference type="ARBA" id="ARBA00006997"/>
    </source>
</evidence>
<dbReference type="PANTHER" id="PTHR21087:SF16">
    <property type="entry name" value="SHIKIMATE KINASE 1, CHLOROPLASTIC"/>
    <property type="match status" value="1"/>
</dbReference>
<keyword evidence="7 11" id="KW-0418">Kinase</keyword>
<keyword evidence="12" id="KW-0472">Membrane</keyword>
<dbReference type="InterPro" id="IPR027417">
    <property type="entry name" value="P-loop_NTPase"/>
</dbReference>
<dbReference type="RefSeq" id="WP_205178661.1">
    <property type="nucleotide sequence ID" value="NZ_JAFBFH010000003.1"/>
</dbReference>
<keyword evidence="5 11" id="KW-0808">Transferase</keyword>
<dbReference type="EMBL" id="JAFBFH010000003">
    <property type="protein sequence ID" value="MBM7713780.1"/>
    <property type="molecule type" value="Genomic_DNA"/>
</dbReference>
<evidence type="ECO:0000256" key="5">
    <source>
        <dbReference type="ARBA" id="ARBA00022679"/>
    </source>
</evidence>
<organism evidence="13 14">
    <name type="scientific">Siminovitchia thermophila</name>
    <dbReference type="NCBI Taxonomy" id="1245522"/>
    <lineage>
        <taxon>Bacteria</taxon>
        <taxon>Bacillati</taxon>
        <taxon>Bacillota</taxon>
        <taxon>Bacilli</taxon>
        <taxon>Bacillales</taxon>
        <taxon>Bacillaceae</taxon>
        <taxon>Siminovitchia</taxon>
    </lineage>
</organism>
<dbReference type="InterPro" id="IPR031322">
    <property type="entry name" value="Shikimate/glucono_kinase"/>
</dbReference>
<keyword evidence="12" id="KW-0812">Transmembrane</keyword>
<keyword evidence="11" id="KW-0460">Magnesium</keyword>
<comment type="function">
    <text evidence="11">Catalyzes the specific phosphorylation of the 3-hydroxyl group of shikimic acid using ATP as a cosubstrate.</text>
</comment>
<feature type="binding site" evidence="11">
    <location>
        <position position="66"/>
    </location>
    <ligand>
        <name>substrate</name>
    </ligand>
</feature>
<keyword evidence="12" id="KW-1133">Transmembrane helix</keyword>
<keyword evidence="9 11" id="KW-0057">Aromatic amino acid biosynthesis</keyword>
<sequence length="182" mass="20990">MINRDMDIREKSIVLIGFMGVGKTTVGQLLAQKLNRSLVDIDQVIENDFGMPTTEIFNKYGESTFRKYEKETVISYCKQKWKIISVGGGAFLNEEVRKACLSNCLVVYLDIPWEEWKKRLHMLIDSRPVLQGRTLDEIRKLFDERQKIYATHHLKVTIDAKSAAEVADDIVDCLQSAWKIHP</sequence>
<keyword evidence="8 11" id="KW-0067">ATP-binding</keyword>
<dbReference type="InterPro" id="IPR023000">
    <property type="entry name" value="Shikimate_kinase_CS"/>
</dbReference>
<accession>A0ABS2R304</accession>
<evidence type="ECO:0000256" key="10">
    <source>
        <dbReference type="ARBA" id="ARBA00048567"/>
    </source>
</evidence>
<comment type="caution">
    <text evidence="11">Lacks conserved residue(s) required for the propagation of feature annotation.</text>
</comment>
<feature type="binding site" evidence="11">
    <location>
        <position position="127"/>
    </location>
    <ligand>
        <name>ATP</name>
        <dbReference type="ChEBI" id="CHEBI:30616"/>
    </ligand>
</feature>
<evidence type="ECO:0000256" key="6">
    <source>
        <dbReference type="ARBA" id="ARBA00022741"/>
    </source>
</evidence>
<dbReference type="GO" id="GO:0004765">
    <property type="term" value="F:shikimate kinase activity"/>
    <property type="evidence" value="ECO:0007669"/>
    <property type="project" value="UniProtKB-EC"/>
</dbReference>
<proteinExistence type="inferred from homology"/>
<dbReference type="InterPro" id="IPR000623">
    <property type="entry name" value="Shikimate_kinase/TSH1"/>
</dbReference>
<comment type="catalytic activity">
    <reaction evidence="10 11">
        <text>shikimate + ATP = 3-phosphoshikimate + ADP + H(+)</text>
        <dbReference type="Rhea" id="RHEA:13121"/>
        <dbReference type="ChEBI" id="CHEBI:15378"/>
        <dbReference type="ChEBI" id="CHEBI:30616"/>
        <dbReference type="ChEBI" id="CHEBI:36208"/>
        <dbReference type="ChEBI" id="CHEBI:145989"/>
        <dbReference type="ChEBI" id="CHEBI:456216"/>
        <dbReference type="EC" id="2.7.1.71"/>
    </reaction>
</comment>
<dbReference type="PRINTS" id="PR01100">
    <property type="entry name" value="SHIKIMTKNASE"/>
</dbReference>
<keyword evidence="11" id="KW-0963">Cytoplasm</keyword>
<comment type="cofactor">
    <cofactor evidence="11">
        <name>Mg(2+)</name>
        <dbReference type="ChEBI" id="CHEBI:18420"/>
    </cofactor>
    <text evidence="11">Binds 1 Mg(2+) ion per subunit.</text>
</comment>
<evidence type="ECO:0000256" key="8">
    <source>
        <dbReference type="ARBA" id="ARBA00022840"/>
    </source>
</evidence>
<evidence type="ECO:0000256" key="3">
    <source>
        <dbReference type="ARBA" id="ARBA00012154"/>
    </source>
</evidence>
<evidence type="ECO:0000313" key="14">
    <source>
        <dbReference type="Proteomes" id="UP000823485"/>
    </source>
</evidence>
<gene>
    <name evidence="11" type="primary">aroK</name>
    <name evidence="13" type="ORF">JOC94_000749</name>
</gene>
<evidence type="ECO:0000256" key="12">
    <source>
        <dbReference type="SAM" id="Phobius"/>
    </source>
</evidence>
<reference evidence="13 14" key="1">
    <citation type="submission" date="2021-01" db="EMBL/GenBank/DDBJ databases">
        <title>Genomic Encyclopedia of Type Strains, Phase IV (KMG-IV): sequencing the most valuable type-strain genomes for metagenomic binning, comparative biology and taxonomic classification.</title>
        <authorList>
            <person name="Goeker M."/>
        </authorList>
    </citation>
    <scope>NUCLEOTIDE SEQUENCE [LARGE SCALE GENOMIC DNA]</scope>
    <source>
        <strain evidence="13 14">DSM 105453</strain>
    </source>
</reference>
<name>A0ABS2R304_9BACI</name>
<comment type="subcellular location">
    <subcellularLocation>
        <location evidence="11">Cytoplasm</location>
    </subcellularLocation>
</comment>
<dbReference type="PANTHER" id="PTHR21087">
    <property type="entry name" value="SHIKIMATE KINASE"/>
    <property type="match status" value="1"/>
</dbReference>
<protein>
    <recommendedName>
        <fullName evidence="3 11">Shikimate kinase</fullName>
        <shortName evidence="11">SK</shortName>
        <ecNumber evidence="3 11">2.7.1.71</ecNumber>
    </recommendedName>
</protein>
<evidence type="ECO:0000256" key="4">
    <source>
        <dbReference type="ARBA" id="ARBA00022605"/>
    </source>
</evidence>
<keyword evidence="11" id="KW-0479">Metal-binding</keyword>
<feature type="binding site" evidence="11">
    <location>
        <begin position="20"/>
        <end position="25"/>
    </location>
    <ligand>
        <name>ATP</name>
        <dbReference type="ChEBI" id="CHEBI:30616"/>
    </ligand>
</feature>
<keyword evidence="14" id="KW-1185">Reference proteome</keyword>
<comment type="similarity">
    <text evidence="2 11">Belongs to the shikimate kinase family.</text>
</comment>
<feature type="binding site" evidence="11">
    <location>
        <position position="42"/>
    </location>
    <ligand>
        <name>substrate</name>
    </ligand>
</feature>
<comment type="caution">
    <text evidence="13">The sequence shown here is derived from an EMBL/GenBank/DDBJ whole genome shotgun (WGS) entry which is preliminary data.</text>
</comment>
<feature type="binding site" evidence="11">
    <location>
        <position position="145"/>
    </location>
    <ligand>
        <name>substrate</name>
    </ligand>
</feature>
<dbReference type="SUPFAM" id="SSF52540">
    <property type="entry name" value="P-loop containing nucleoside triphosphate hydrolases"/>
    <property type="match status" value="1"/>
</dbReference>
<keyword evidence="6 11" id="KW-0547">Nucleotide-binding</keyword>
<evidence type="ECO:0000313" key="13">
    <source>
        <dbReference type="EMBL" id="MBM7713780.1"/>
    </source>
</evidence>
<keyword evidence="4 11" id="KW-0028">Amino-acid biosynthesis</keyword>
<evidence type="ECO:0000256" key="11">
    <source>
        <dbReference type="HAMAP-Rule" id="MF_00109"/>
    </source>
</evidence>
<dbReference type="HAMAP" id="MF_00109">
    <property type="entry name" value="Shikimate_kinase"/>
    <property type="match status" value="1"/>
</dbReference>
<feature type="transmembrane region" description="Helical" evidence="12">
    <location>
        <begin position="12"/>
        <end position="31"/>
    </location>
</feature>
<comment type="pathway">
    <text evidence="1 11">Metabolic intermediate biosynthesis; chorismate biosynthesis; chorismate from D-erythrose 4-phosphate and phosphoenolpyruvate: step 5/7.</text>
</comment>
<evidence type="ECO:0000256" key="9">
    <source>
        <dbReference type="ARBA" id="ARBA00023141"/>
    </source>
</evidence>
<dbReference type="PROSITE" id="PS01128">
    <property type="entry name" value="SHIKIMATE_KINASE"/>
    <property type="match status" value="1"/>
</dbReference>
<evidence type="ECO:0000256" key="1">
    <source>
        <dbReference type="ARBA" id="ARBA00004842"/>
    </source>
</evidence>
<dbReference type="Gene3D" id="3.40.50.300">
    <property type="entry name" value="P-loop containing nucleotide triphosphate hydrolases"/>
    <property type="match status" value="1"/>
</dbReference>
<feature type="binding site" evidence="11">
    <location>
        <position position="88"/>
    </location>
    <ligand>
        <name>substrate</name>
    </ligand>
</feature>
<evidence type="ECO:0000256" key="7">
    <source>
        <dbReference type="ARBA" id="ARBA00022777"/>
    </source>
</evidence>
<comment type="subunit">
    <text evidence="11">Monomer.</text>
</comment>
<feature type="binding site" evidence="11">
    <location>
        <position position="24"/>
    </location>
    <ligand>
        <name>Mg(2+)</name>
        <dbReference type="ChEBI" id="CHEBI:18420"/>
    </ligand>
</feature>
<dbReference type="Proteomes" id="UP000823485">
    <property type="component" value="Unassembled WGS sequence"/>
</dbReference>
<dbReference type="EC" id="2.7.1.71" evidence="3 11"/>
<dbReference type="CDD" id="cd00464">
    <property type="entry name" value="SK"/>
    <property type="match status" value="1"/>
</dbReference>